<dbReference type="PANTHER" id="PTHR38674">
    <property type="entry name" value="ALKANE 1-MONOOXYGENASE 1"/>
    <property type="match status" value="1"/>
</dbReference>
<keyword evidence="4" id="KW-0997">Cell inner membrane</keyword>
<keyword evidence="7 12" id="KW-1133">Transmembrane helix</keyword>
<evidence type="ECO:0000256" key="5">
    <source>
        <dbReference type="ARBA" id="ARBA00022692"/>
    </source>
</evidence>
<dbReference type="InterPro" id="IPR033885">
    <property type="entry name" value="AlkB/XylM"/>
</dbReference>
<feature type="transmembrane region" description="Helical" evidence="12">
    <location>
        <begin position="253"/>
        <end position="278"/>
    </location>
</feature>
<dbReference type="HOGENOM" id="CLU_044462_1_0_6"/>
<evidence type="ECO:0000256" key="6">
    <source>
        <dbReference type="ARBA" id="ARBA00022723"/>
    </source>
</evidence>
<keyword evidence="10" id="KW-0503">Monooxygenase</keyword>
<evidence type="ECO:0000256" key="10">
    <source>
        <dbReference type="ARBA" id="ARBA00023033"/>
    </source>
</evidence>
<evidence type="ECO:0000256" key="12">
    <source>
        <dbReference type="SAM" id="Phobius"/>
    </source>
</evidence>
<protein>
    <submittedName>
        <fullName evidence="14">Probable alkane hydroxylase</fullName>
    </submittedName>
</protein>
<dbReference type="EMBL" id="AAQH01000007">
    <property type="protein sequence ID" value="EAT12481.1"/>
    <property type="molecule type" value="Genomic_DNA"/>
</dbReference>
<feature type="transmembrane region" description="Helical" evidence="12">
    <location>
        <begin position="42"/>
        <end position="65"/>
    </location>
</feature>
<keyword evidence="15" id="KW-1185">Reference proteome</keyword>
<evidence type="ECO:0000256" key="2">
    <source>
        <dbReference type="ARBA" id="ARBA00010823"/>
    </source>
</evidence>
<keyword evidence="9" id="KW-0408">Iron</keyword>
<dbReference type="AlphaFoldDB" id="Q1N2C6"/>
<comment type="subcellular location">
    <subcellularLocation>
        <location evidence="1">Cell inner membrane</location>
        <topology evidence="1">Multi-pass membrane protein</topology>
    </subcellularLocation>
</comment>
<dbReference type="Pfam" id="PF00487">
    <property type="entry name" value="FA_desaturase"/>
    <property type="match status" value="1"/>
</dbReference>
<keyword evidence="6" id="KW-0479">Metal-binding</keyword>
<feature type="transmembrane region" description="Helical" evidence="12">
    <location>
        <begin position="17"/>
        <end position="36"/>
    </location>
</feature>
<evidence type="ECO:0000256" key="11">
    <source>
        <dbReference type="ARBA" id="ARBA00023136"/>
    </source>
</evidence>
<evidence type="ECO:0000256" key="4">
    <source>
        <dbReference type="ARBA" id="ARBA00022519"/>
    </source>
</evidence>
<feature type="transmembrane region" description="Helical" evidence="12">
    <location>
        <begin position="120"/>
        <end position="138"/>
    </location>
</feature>
<reference evidence="14 15" key="1">
    <citation type="submission" date="2006-03" db="EMBL/GenBank/DDBJ databases">
        <authorList>
            <person name="Pinhassi J."/>
            <person name="Pedros-Alio C."/>
            <person name="Ferriera S."/>
            <person name="Johnson J."/>
            <person name="Kravitz S."/>
            <person name="Halpern A."/>
            <person name="Remington K."/>
            <person name="Beeson K."/>
            <person name="Tran B."/>
            <person name="Rogers Y.-H."/>
            <person name="Friedman R."/>
            <person name="Venter J.C."/>
        </authorList>
    </citation>
    <scope>NUCLEOTIDE SEQUENCE [LARGE SCALE GENOMIC DNA]</scope>
    <source>
        <strain evidence="14 15">RED65</strain>
    </source>
</reference>
<dbReference type="GO" id="GO:0046872">
    <property type="term" value="F:metal ion binding"/>
    <property type="evidence" value="ECO:0007669"/>
    <property type="project" value="UniProtKB-KW"/>
</dbReference>
<evidence type="ECO:0000256" key="7">
    <source>
        <dbReference type="ARBA" id="ARBA00022989"/>
    </source>
</evidence>
<keyword evidence="8" id="KW-0560">Oxidoreductase</keyword>
<proteinExistence type="inferred from homology"/>
<comment type="caution">
    <text evidence="14">The sequence shown here is derived from an EMBL/GenBank/DDBJ whole genome shotgun (WGS) entry which is preliminary data.</text>
</comment>
<evidence type="ECO:0000313" key="15">
    <source>
        <dbReference type="Proteomes" id="UP000004263"/>
    </source>
</evidence>
<evidence type="ECO:0000256" key="1">
    <source>
        <dbReference type="ARBA" id="ARBA00004429"/>
    </source>
</evidence>
<dbReference type="PANTHER" id="PTHR38674:SF1">
    <property type="entry name" value="ALKANE 1-MONOOXYGENASE 1"/>
    <property type="match status" value="1"/>
</dbReference>
<dbReference type="GO" id="GO:0006629">
    <property type="term" value="P:lipid metabolic process"/>
    <property type="evidence" value="ECO:0007669"/>
    <property type="project" value="InterPro"/>
</dbReference>
<feature type="domain" description="Fatty acid desaturase" evidence="13">
    <location>
        <begin position="122"/>
        <end position="351"/>
    </location>
</feature>
<dbReference type="InterPro" id="IPR005804">
    <property type="entry name" value="FA_desaturase_dom"/>
</dbReference>
<evidence type="ECO:0000256" key="9">
    <source>
        <dbReference type="ARBA" id="ARBA00023004"/>
    </source>
</evidence>
<evidence type="ECO:0000256" key="3">
    <source>
        <dbReference type="ARBA" id="ARBA00022475"/>
    </source>
</evidence>
<comment type="similarity">
    <text evidence="2">Belongs to the fatty acid desaturase type 1 family. AlkB subfamily.</text>
</comment>
<organism evidence="14 15">
    <name type="scientific">Bermanella marisrubri</name>
    <dbReference type="NCBI Taxonomy" id="207949"/>
    <lineage>
        <taxon>Bacteria</taxon>
        <taxon>Pseudomonadati</taxon>
        <taxon>Pseudomonadota</taxon>
        <taxon>Gammaproteobacteria</taxon>
        <taxon>Oceanospirillales</taxon>
        <taxon>Oceanospirillaceae</taxon>
        <taxon>Bermanella</taxon>
    </lineage>
</organism>
<dbReference type="Proteomes" id="UP000004263">
    <property type="component" value="Unassembled WGS sequence"/>
</dbReference>
<evidence type="ECO:0000313" key="14">
    <source>
        <dbReference type="EMBL" id="EAT12481.1"/>
    </source>
</evidence>
<accession>Q1N2C6</accession>
<feature type="transmembrane region" description="Helical" evidence="12">
    <location>
        <begin position="85"/>
        <end position="108"/>
    </location>
</feature>
<dbReference type="STRING" id="207949.RED65_16626"/>
<keyword evidence="3" id="KW-1003">Cell membrane</keyword>
<evidence type="ECO:0000256" key="8">
    <source>
        <dbReference type="ARBA" id="ARBA00023002"/>
    </source>
</evidence>
<sequence>MILESLKPETALKVKKYGYFIYLLPLLLPVSAWYGGTHTQGLNTLFALLPMLVVFVIVPIVDLLLGKDPVNPDEDEVPEMSEHGFYRWLTLSCLPLYFLCIFSAGYFMLNWPGLSVLDQVLYTMSVGVVGGIIAINVGHELIHKNTKLEQISGGLLLSLVSYAGFKVEHVYGHHVHVSTPEDASSSRYNQSLYDFLPKAYYHNFKNAWKIQKQRMERKGQRFLGIKNELIWYYLHTVLVAGLMGVFFEVLGASFWIGVGFFFLQSFIAFTELEVINYIEHYGLHRRKMSTGKYERVTPEHSWNSNYFLTNMFLFQLQRHSDHHAFAARRYQVLRHHENSPQLPFGYATMFTLAWFPPLWKAVMNPRVKAYYRDEEGVLSSS</sequence>
<evidence type="ECO:0000259" key="13">
    <source>
        <dbReference type="Pfam" id="PF00487"/>
    </source>
</evidence>
<feature type="transmembrane region" description="Helical" evidence="12">
    <location>
        <begin position="229"/>
        <end position="247"/>
    </location>
</feature>
<name>Q1N2C6_9GAMM</name>
<dbReference type="CDD" id="cd03512">
    <property type="entry name" value="Alkane-hydroxylase"/>
    <property type="match status" value="1"/>
</dbReference>
<dbReference type="GO" id="GO:0005886">
    <property type="term" value="C:plasma membrane"/>
    <property type="evidence" value="ECO:0007669"/>
    <property type="project" value="UniProtKB-SubCell"/>
</dbReference>
<keyword evidence="11 12" id="KW-0472">Membrane</keyword>
<keyword evidence="5 12" id="KW-0812">Transmembrane</keyword>
<gene>
    <name evidence="14" type="ORF">RED65_16626</name>
</gene>
<dbReference type="GO" id="GO:0004497">
    <property type="term" value="F:monooxygenase activity"/>
    <property type="evidence" value="ECO:0007669"/>
    <property type="project" value="UniProtKB-KW"/>
</dbReference>